<reference evidence="1" key="1">
    <citation type="submission" date="2018-06" db="EMBL/GenBank/DDBJ databases">
        <authorList>
            <person name="Zhirakovskaya E."/>
        </authorList>
    </citation>
    <scope>NUCLEOTIDE SEQUENCE</scope>
</reference>
<protein>
    <recommendedName>
        <fullName evidence="2">mRNA interferase HigB</fullName>
    </recommendedName>
</protein>
<gene>
    <name evidence="1" type="ORF">MNBD_GAMMA03-50</name>
</gene>
<proteinExistence type="predicted"/>
<evidence type="ECO:0008006" key="2">
    <source>
        <dbReference type="Google" id="ProtNLM"/>
    </source>
</evidence>
<sequence>MHIITRRRLLEFAEKHPNTSAPLDAWYRIVKQSEIPNFSKLREIFLSADKVDNLTVFNVGGNKIRLIAAVHYNTQCLYIRHVLTHKEYDKGKWKNS</sequence>
<dbReference type="GO" id="GO:0110001">
    <property type="term" value="C:toxin-antitoxin complex"/>
    <property type="evidence" value="ECO:0007669"/>
    <property type="project" value="InterPro"/>
</dbReference>
<accession>A0A3B0W135</accession>
<dbReference type="EMBL" id="UOFC01000288">
    <property type="protein sequence ID" value="VAW49535.1"/>
    <property type="molecule type" value="Genomic_DNA"/>
</dbReference>
<organism evidence="1">
    <name type="scientific">hydrothermal vent metagenome</name>
    <dbReference type="NCBI Taxonomy" id="652676"/>
    <lineage>
        <taxon>unclassified sequences</taxon>
        <taxon>metagenomes</taxon>
        <taxon>ecological metagenomes</taxon>
    </lineage>
</organism>
<dbReference type="GO" id="GO:0004519">
    <property type="term" value="F:endonuclease activity"/>
    <property type="evidence" value="ECO:0007669"/>
    <property type="project" value="InterPro"/>
</dbReference>
<name>A0A3B0W135_9ZZZZ</name>
<evidence type="ECO:0000313" key="1">
    <source>
        <dbReference type="EMBL" id="VAW49535.1"/>
    </source>
</evidence>
<dbReference type="AlphaFoldDB" id="A0A3B0W135"/>
<dbReference type="GO" id="GO:0003723">
    <property type="term" value="F:RNA binding"/>
    <property type="evidence" value="ECO:0007669"/>
    <property type="project" value="InterPro"/>
</dbReference>
<dbReference type="InterPro" id="IPR018669">
    <property type="entry name" value="Toxin_HigB"/>
</dbReference>
<dbReference type="Pfam" id="PF09907">
    <property type="entry name" value="HigB_toxin"/>
    <property type="match status" value="1"/>
</dbReference>